<comment type="PTM">
    <text evidence="12">Upon Fe-S cluster removal intramolecular disulfide bonds are formed.</text>
</comment>
<evidence type="ECO:0000256" key="7">
    <source>
        <dbReference type="ARBA" id="ARBA00023014"/>
    </source>
</evidence>
<dbReference type="GO" id="GO:0003677">
    <property type="term" value="F:DNA binding"/>
    <property type="evidence" value="ECO:0007669"/>
    <property type="project" value="UniProtKB-UniRule"/>
</dbReference>
<keyword evidence="6 12" id="KW-0408">Iron</keyword>
<evidence type="ECO:0000313" key="16">
    <source>
        <dbReference type="Proteomes" id="UP000002218"/>
    </source>
</evidence>
<feature type="binding site" evidence="12">
    <location>
        <position position="22"/>
    </location>
    <ligand>
        <name>[4Fe-4S] cluster</name>
        <dbReference type="ChEBI" id="CHEBI:49883"/>
    </ligand>
</feature>
<reference evidence="15 16" key="2">
    <citation type="journal article" date="2010" name="Stand. Genomic Sci.">
        <title>Complete genome sequence of Nakamurella multipartita type strain (Y-104).</title>
        <authorList>
            <person name="Tice H."/>
            <person name="Mayilraj S."/>
            <person name="Sims D."/>
            <person name="Lapidus A."/>
            <person name="Nolan M."/>
            <person name="Lucas S."/>
            <person name="Glavina Del Rio T."/>
            <person name="Copeland A."/>
            <person name="Cheng J.F."/>
            <person name="Meincke L."/>
            <person name="Bruce D."/>
            <person name="Goodwin L."/>
            <person name="Pitluck S."/>
            <person name="Ivanova N."/>
            <person name="Mavromatis K."/>
            <person name="Ovchinnikova G."/>
            <person name="Pati A."/>
            <person name="Chen A."/>
            <person name="Palaniappan K."/>
            <person name="Land M."/>
            <person name="Hauser L."/>
            <person name="Chang Y.J."/>
            <person name="Jeffries C.D."/>
            <person name="Detter J.C."/>
            <person name="Brettin T."/>
            <person name="Rohde M."/>
            <person name="Goker M."/>
            <person name="Bristow J."/>
            <person name="Eisen J.A."/>
            <person name="Markowitz V."/>
            <person name="Hugenholtz P."/>
            <person name="Kyrpides N.C."/>
            <person name="Klenk H.P."/>
            <person name="Chen F."/>
        </authorList>
    </citation>
    <scope>NUCLEOTIDE SEQUENCE [LARGE SCALE GENOMIC DNA]</scope>
    <source>
        <strain evidence="16">ATCC 700099 / DSM 44233 / CIP 104796 / JCM 9543 / NBRC 105858 / Y-104</strain>
    </source>
</reference>
<dbReference type="STRING" id="479431.Namu_3951"/>
<evidence type="ECO:0000256" key="12">
    <source>
        <dbReference type="HAMAP-Rule" id="MF_01479"/>
    </source>
</evidence>
<dbReference type="InParanoid" id="C8XH12"/>
<accession>C8XH12</accession>
<dbReference type="PROSITE" id="PS51674">
    <property type="entry name" value="4FE4S_WBL"/>
    <property type="match status" value="1"/>
</dbReference>
<evidence type="ECO:0000256" key="3">
    <source>
        <dbReference type="ARBA" id="ARBA00022485"/>
    </source>
</evidence>
<dbReference type="GO" id="GO:0046872">
    <property type="term" value="F:metal ion binding"/>
    <property type="evidence" value="ECO:0007669"/>
    <property type="project" value="UniProtKB-KW"/>
</dbReference>
<dbReference type="GO" id="GO:0045454">
    <property type="term" value="P:cell redox homeostasis"/>
    <property type="evidence" value="ECO:0007669"/>
    <property type="project" value="TreeGrafter"/>
</dbReference>
<dbReference type="KEGG" id="nml:Namu_3951"/>
<evidence type="ECO:0000256" key="10">
    <source>
        <dbReference type="ARBA" id="ARBA00023157"/>
    </source>
</evidence>
<dbReference type="RefSeq" id="WP_015749069.1">
    <property type="nucleotide sequence ID" value="NC_013235.1"/>
</dbReference>
<dbReference type="HAMAP" id="MF_01479">
    <property type="entry name" value="WhiB"/>
    <property type="match status" value="1"/>
</dbReference>
<dbReference type="Pfam" id="PF02467">
    <property type="entry name" value="Whib"/>
    <property type="match status" value="1"/>
</dbReference>
<comment type="function">
    <text evidence="12">Acts as a transcriptional regulator. Probably redox-responsive. The apo- but not holo-form probably binds DNA.</text>
</comment>
<evidence type="ECO:0000256" key="8">
    <source>
        <dbReference type="ARBA" id="ARBA00023015"/>
    </source>
</evidence>
<dbReference type="EMBL" id="CP001737">
    <property type="protein sequence ID" value="ACV80243.1"/>
    <property type="molecule type" value="Genomic_DNA"/>
</dbReference>
<reference evidence="16" key="1">
    <citation type="submission" date="2009-09" db="EMBL/GenBank/DDBJ databases">
        <title>The complete genome of Nakamurella multipartita DSM 44233.</title>
        <authorList>
            <consortium name="US DOE Joint Genome Institute (JGI-PGF)"/>
            <person name="Lucas S."/>
            <person name="Copeland A."/>
            <person name="Lapidus A."/>
            <person name="Glavina del Rio T."/>
            <person name="Dalin E."/>
            <person name="Tice H."/>
            <person name="Bruce D."/>
            <person name="Goodwin L."/>
            <person name="Pitluck S."/>
            <person name="Kyrpides N."/>
            <person name="Mavromatis K."/>
            <person name="Ivanova N."/>
            <person name="Ovchinnikova G."/>
            <person name="Sims D."/>
            <person name="Meincke L."/>
            <person name="Brettin T."/>
            <person name="Detter J.C."/>
            <person name="Han C."/>
            <person name="Larimer F."/>
            <person name="Land M."/>
            <person name="Hauser L."/>
            <person name="Markowitz V."/>
            <person name="Cheng J.-F."/>
            <person name="Hugenholtz P."/>
            <person name="Woyke T."/>
            <person name="Wu D."/>
            <person name="Klenk H.-P."/>
            <person name="Eisen J.A."/>
        </authorList>
    </citation>
    <scope>NUCLEOTIDE SEQUENCE [LARGE SCALE GENOMIC DNA]</scope>
    <source>
        <strain evidence="16">ATCC 700099 / DSM 44233 / CIP 104796 / JCM 9543 / NBRC 105858 / Y-104</strain>
    </source>
</reference>
<dbReference type="GO" id="GO:0045892">
    <property type="term" value="P:negative regulation of DNA-templated transcription"/>
    <property type="evidence" value="ECO:0007669"/>
    <property type="project" value="TreeGrafter"/>
</dbReference>
<evidence type="ECO:0000256" key="9">
    <source>
        <dbReference type="ARBA" id="ARBA00023125"/>
    </source>
</evidence>
<keyword evidence="16" id="KW-1185">Reference proteome</keyword>
<proteinExistence type="inferred from homology"/>
<keyword evidence="7 12" id="KW-0411">Iron-sulfur</keyword>
<dbReference type="GO" id="GO:0051539">
    <property type="term" value="F:4 iron, 4 sulfur cluster binding"/>
    <property type="evidence" value="ECO:0007669"/>
    <property type="project" value="UniProtKB-UniRule"/>
</dbReference>
<dbReference type="AlphaFoldDB" id="C8XH12"/>
<feature type="binding site" evidence="12">
    <location>
        <position position="52"/>
    </location>
    <ligand>
        <name>[4Fe-4S] cluster</name>
        <dbReference type="ChEBI" id="CHEBI:49883"/>
    </ligand>
</feature>
<keyword evidence="5 12" id="KW-0479">Metal-binding</keyword>
<evidence type="ECO:0000256" key="1">
    <source>
        <dbReference type="ARBA" id="ARBA00004496"/>
    </source>
</evidence>
<feature type="region of interest" description="Disordered" evidence="13">
    <location>
        <begin position="91"/>
        <end position="123"/>
    </location>
</feature>
<evidence type="ECO:0000259" key="14">
    <source>
        <dbReference type="PROSITE" id="PS51674"/>
    </source>
</evidence>
<gene>
    <name evidence="12" type="primary">whiB</name>
    <name evidence="15" type="ordered locus">Namu_3951</name>
</gene>
<comment type="PTM">
    <text evidence="12">The Fe-S cluster can be nitrosylated by nitric oxide (NO).</text>
</comment>
<dbReference type="PANTHER" id="PTHR38839:SF5">
    <property type="entry name" value="TRANSCRIPTIONAL REGULATOR WHID"/>
    <property type="match status" value="1"/>
</dbReference>
<keyword evidence="3 12" id="KW-0004">4Fe-4S</keyword>
<dbReference type="GO" id="GO:0005737">
    <property type="term" value="C:cytoplasm"/>
    <property type="evidence" value="ECO:0007669"/>
    <property type="project" value="UniProtKB-SubCell"/>
</dbReference>
<evidence type="ECO:0000256" key="4">
    <source>
        <dbReference type="ARBA" id="ARBA00022490"/>
    </source>
</evidence>
<keyword evidence="11 12" id="KW-0804">Transcription</keyword>
<dbReference type="InterPro" id="IPR003482">
    <property type="entry name" value="Whib"/>
</dbReference>
<evidence type="ECO:0000256" key="5">
    <source>
        <dbReference type="ARBA" id="ARBA00022723"/>
    </source>
</evidence>
<dbReference type="GO" id="GO:0047134">
    <property type="term" value="F:protein-disulfide reductase [NAD(P)H] activity"/>
    <property type="evidence" value="ECO:0007669"/>
    <property type="project" value="TreeGrafter"/>
</dbReference>
<dbReference type="HOGENOM" id="CLU_106245_6_0_11"/>
<dbReference type="eggNOG" id="ENOG5032S23">
    <property type="taxonomic scope" value="Bacteria"/>
</dbReference>
<evidence type="ECO:0000256" key="2">
    <source>
        <dbReference type="ARBA" id="ARBA00006597"/>
    </source>
</evidence>
<dbReference type="GO" id="GO:0035731">
    <property type="term" value="F:dinitrosyl-iron complex binding"/>
    <property type="evidence" value="ECO:0007669"/>
    <property type="project" value="UniProtKB-UniRule"/>
</dbReference>
<keyword evidence="8 12" id="KW-0805">Transcription regulation</keyword>
<dbReference type="PANTHER" id="PTHR38839">
    <property type="entry name" value="TRANSCRIPTIONAL REGULATOR WHID-RELATED"/>
    <property type="match status" value="1"/>
</dbReference>
<evidence type="ECO:0000256" key="6">
    <source>
        <dbReference type="ARBA" id="ARBA00023004"/>
    </source>
</evidence>
<dbReference type="InterPro" id="IPR034768">
    <property type="entry name" value="4FE4S_WBL"/>
</dbReference>
<keyword evidence="10 12" id="KW-1015">Disulfide bond</keyword>
<keyword evidence="9 12" id="KW-0238">DNA-binding</keyword>
<protein>
    <recommendedName>
        <fullName evidence="12">Transcriptional regulator WhiB</fullName>
    </recommendedName>
</protein>
<evidence type="ECO:0000256" key="13">
    <source>
        <dbReference type="SAM" id="MobiDB-lite"/>
    </source>
</evidence>
<dbReference type="Proteomes" id="UP000002218">
    <property type="component" value="Chromosome"/>
</dbReference>
<dbReference type="OrthoDB" id="4954884at2"/>
<evidence type="ECO:0000313" key="15">
    <source>
        <dbReference type="EMBL" id="ACV80243.1"/>
    </source>
</evidence>
<comment type="cofactor">
    <cofactor evidence="12">
        <name>[4Fe-4S] cluster</name>
        <dbReference type="ChEBI" id="CHEBI:49883"/>
    </cofactor>
    <text evidence="12">Binds 1 [4Fe-4S] cluster per subunit. Following nitrosylation of the [4Fe-4S] cluster binds 1 [4Fe-8(NO)] cluster per subunit.</text>
</comment>
<feature type="binding site" evidence="12">
    <location>
        <position position="61"/>
    </location>
    <ligand>
        <name>[4Fe-4S] cluster</name>
        <dbReference type="ChEBI" id="CHEBI:49883"/>
    </ligand>
</feature>
<organism evidence="15 16">
    <name type="scientific">Nakamurella multipartita (strain ATCC 700099 / DSM 44233 / CIP 104796 / JCM 9543 / NBRC 105858 / Y-104)</name>
    <name type="common">Microsphaera multipartita</name>
    <dbReference type="NCBI Taxonomy" id="479431"/>
    <lineage>
        <taxon>Bacteria</taxon>
        <taxon>Bacillati</taxon>
        <taxon>Actinomycetota</taxon>
        <taxon>Actinomycetes</taxon>
        <taxon>Nakamurellales</taxon>
        <taxon>Nakamurellaceae</taxon>
        <taxon>Nakamurella</taxon>
    </lineage>
</organism>
<evidence type="ECO:0000256" key="11">
    <source>
        <dbReference type="ARBA" id="ARBA00023163"/>
    </source>
</evidence>
<comment type="subcellular location">
    <subcellularLocation>
        <location evidence="1 12">Cytoplasm</location>
    </subcellularLocation>
</comment>
<feature type="domain" description="4Fe-4S Wbl-type" evidence="14">
    <location>
        <begin position="21"/>
        <end position="85"/>
    </location>
</feature>
<feature type="binding site" evidence="12">
    <location>
        <position position="55"/>
    </location>
    <ligand>
        <name>[4Fe-4S] cluster</name>
        <dbReference type="ChEBI" id="CHEBI:49883"/>
    </ligand>
</feature>
<comment type="similarity">
    <text evidence="2 12">Belongs to the WhiB family.</text>
</comment>
<name>C8XH12_NAKMY</name>
<sequence>MQTRPMRSPTIEAWQWQVAASCRGMPSAFFFHPWGERGPERIERVRQAKDVCAGCPVIDECRRHALQAREMYGVWGGLSEDERLILLGLHRRHRTPGPDSTEPDGSGAGSVQPVDHVDELTKR</sequence>
<keyword evidence="4 12" id="KW-0963">Cytoplasm</keyword>